<keyword evidence="2" id="KW-1133">Transmembrane helix</keyword>
<feature type="transmembrane region" description="Helical" evidence="2">
    <location>
        <begin position="128"/>
        <end position="145"/>
    </location>
</feature>
<organism evidence="3 4">
    <name type="scientific">Podospora appendiculata</name>
    <dbReference type="NCBI Taxonomy" id="314037"/>
    <lineage>
        <taxon>Eukaryota</taxon>
        <taxon>Fungi</taxon>
        <taxon>Dikarya</taxon>
        <taxon>Ascomycota</taxon>
        <taxon>Pezizomycotina</taxon>
        <taxon>Sordariomycetes</taxon>
        <taxon>Sordariomycetidae</taxon>
        <taxon>Sordariales</taxon>
        <taxon>Podosporaceae</taxon>
        <taxon>Podospora</taxon>
    </lineage>
</organism>
<dbReference type="Proteomes" id="UP001270362">
    <property type="component" value="Unassembled WGS sequence"/>
</dbReference>
<comment type="caution">
    <text evidence="3">The sequence shown here is derived from an EMBL/GenBank/DDBJ whole genome shotgun (WGS) entry which is preliminary data.</text>
</comment>
<feature type="non-terminal residue" evidence="3">
    <location>
        <position position="208"/>
    </location>
</feature>
<proteinExistence type="predicted"/>
<accession>A0AAE1CDR1</accession>
<dbReference type="EMBL" id="JAULSO010000002">
    <property type="protein sequence ID" value="KAK3689899.1"/>
    <property type="molecule type" value="Genomic_DNA"/>
</dbReference>
<keyword evidence="2" id="KW-0472">Membrane</keyword>
<gene>
    <name evidence="3" type="ORF">B0T22DRAFT_181655</name>
</gene>
<reference evidence="3" key="2">
    <citation type="submission" date="2023-06" db="EMBL/GenBank/DDBJ databases">
        <authorList>
            <consortium name="Lawrence Berkeley National Laboratory"/>
            <person name="Haridas S."/>
            <person name="Hensen N."/>
            <person name="Bonometti L."/>
            <person name="Westerberg I."/>
            <person name="Brannstrom I.O."/>
            <person name="Guillou S."/>
            <person name="Cros-Aarteil S."/>
            <person name="Calhoun S."/>
            <person name="Kuo A."/>
            <person name="Mondo S."/>
            <person name="Pangilinan J."/>
            <person name="Riley R."/>
            <person name="Labutti K."/>
            <person name="Andreopoulos B."/>
            <person name="Lipzen A."/>
            <person name="Chen C."/>
            <person name="Yanf M."/>
            <person name="Daum C."/>
            <person name="Ng V."/>
            <person name="Clum A."/>
            <person name="Steindorff A."/>
            <person name="Ohm R."/>
            <person name="Martin F."/>
            <person name="Silar P."/>
            <person name="Natvig D."/>
            <person name="Lalanne C."/>
            <person name="Gautier V."/>
            <person name="Ament-Velasquez S.L."/>
            <person name="Kruys A."/>
            <person name="Hutchinson M.I."/>
            <person name="Powell A.J."/>
            <person name="Barry K."/>
            <person name="Miller A.N."/>
            <person name="Grigoriev I.V."/>
            <person name="Debuchy R."/>
            <person name="Gladieux P."/>
            <person name="Thoren M.H."/>
            <person name="Johannesson H."/>
        </authorList>
    </citation>
    <scope>NUCLEOTIDE SEQUENCE</scope>
    <source>
        <strain evidence="3">CBS 314.62</strain>
    </source>
</reference>
<keyword evidence="2" id="KW-0812">Transmembrane</keyword>
<sequence length="208" mass="22580">QRPSATLDRTGVGRSLKHPAASTHATSAIYSHCPSLLTHAHVRFQSASCIICPSLEKPGKGSSRGLPEGREPVRARSPRILFLLIPCWVHKALASRVSILQLLDCTRPKVYIHLSVRQTVSRSKKMRLQALLVAFFVGSTLGLALPRRMNDAVEMVRRAIEHAGASGHDDGDGIAYRWVGRCKDHTEDGEDMAVSSDGEVAEVPSDGA</sequence>
<keyword evidence="4" id="KW-1185">Reference proteome</keyword>
<evidence type="ECO:0000256" key="2">
    <source>
        <dbReference type="SAM" id="Phobius"/>
    </source>
</evidence>
<evidence type="ECO:0000256" key="1">
    <source>
        <dbReference type="SAM" id="MobiDB-lite"/>
    </source>
</evidence>
<evidence type="ECO:0000313" key="3">
    <source>
        <dbReference type="EMBL" id="KAK3689899.1"/>
    </source>
</evidence>
<reference evidence="3" key="1">
    <citation type="journal article" date="2023" name="Mol. Phylogenet. Evol.">
        <title>Genome-scale phylogeny and comparative genomics of the fungal order Sordariales.</title>
        <authorList>
            <person name="Hensen N."/>
            <person name="Bonometti L."/>
            <person name="Westerberg I."/>
            <person name="Brannstrom I.O."/>
            <person name="Guillou S."/>
            <person name="Cros-Aarteil S."/>
            <person name="Calhoun S."/>
            <person name="Haridas S."/>
            <person name="Kuo A."/>
            <person name="Mondo S."/>
            <person name="Pangilinan J."/>
            <person name="Riley R."/>
            <person name="LaButti K."/>
            <person name="Andreopoulos B."/>
            <person name="Lipzen A."/>
            <person name="Chen C."/>
            <person name="Yan M."/>
            <person name="Daum C."/>
            <person name="Ng V."/>
            <person name="Clum A."/>
            <person name="Steindorff A."/>
            <person name="Ohm R.A."/>
            <person name="Martin F."/>
            <person name="Silar P."/>
            <person name="Natvig D.O."/>
            <person name="Lalanne C."/>
            <person name="Gautier V."/>
            <person name="Ament-Velasquez S.L."/>
            <person name="Kruys A."/>
            <person name="Hutchinson M.I."/>
            <person name="Powell A.J."/>
            <person name="Barry K."/>
            <person name="Miller A.N."/>
            <person name="Grigoriev I.V."/>
            <person name="Debuchy R."/>
            <person name="Gladieux P."/>
            <person name="Hiltunen Thoren M."/>
            <person name="Johannesson H."/>
        </authorList>
    </citation>
    <scope>NUCLEOTIDE SEQUENCE</scope>
    <source>
        <strain evidence="3">CBS 314.62</strain>
    </source>
</reference>
<dbReference type="AlphaFoldDB" id="A0AAE1CDR1"/>
<name>A0AAE1CDR1_9PEZI</name>
<evidence type="ECO:0000313" key="4">
    <source>
        <dbReference type="Proteomes" id="UP001270362"/>
    </source>
</evidence>
<feature type="region of interest" description="Disordered" evidence="1">
    <location>
        <begin position="187"/>
        <end position="208"/>
    </location>
</feature>
<protein>
    <submittedName>
        <fullName evidence="3">Uncharacterized protein</fullName>
    </submittedName>
</protein>